<evidence type="ECO:0000256" key="1">
    <source>
        <dbReference type="SAM" id="MobiDB-lite"/>
    </source>
</evidence>
<sequence>METCGSVGRPHGENICGYLMKYTNLVTGWQFRFFVLNNEAGLLEYFVMEQSKQTQKPRGTVQLAGAVISPSDEDSLHLQRHVLSGELYKLRASDTKERQHWGEPPADLHPAPHRNAIGKNNPPLKSRSFSLASQGSGSSPGTQRRPSQNAVVGFFSIGHQPRSACQAGKLRCSHRTSGGEVRE</sequence>
<dbReference type="InterPro" id="IPR001849">
    <property type="entry name" value="PH_domain"/>
</dbReference>
<gene>
    <name evidence="3" type="ORF">RIMI_LOCUS2232912</name>
</gene>
<evidence type="ECO:0000313" key="3">
    <source>
        <dbReference type="EMBL" id="CAJ0924267.1"/>
    </source>
</evidence>
<dbReference type="Gene3D" id="2.30.29.30">
    <property type="entry name" value="Pleckstrin-homology domain (PH domain)/Phosphotyrosine-binding domain (PTB)"/>
    <property type="match status" value="1"/>
</dbReference>
<proteinExistence type="predicted"/>
<dbReference type="PROSITE" id="PS50003">
    <property type="entry name" value="PH_DOMAIN"/>
    <property type="match status" value="1"/>
</dbReference>
<dbReference type="SUPFAM" id="SSF50729">
    <property type="entry name" value="PH domain-like"/>
    <property type="match status" value="1"/>
</dbReference>
<protein>
    <recommendedName>
        <fullName evidence="2">PH domain-containing protein</fullName>
    </recommendedName>
</protein>
<feature type="non-terminal residue" evidence="3">
    <location>
        <position position="183"/>
    </location>
</feature>
<evidence type="ECO:0000313" key="4">
    <source>
        <dbReference type="Proteomes" id="UP001176940"/>
    </source>
</evidence>
<feature type="domain" description="PH" evidence="2">
    <location>
        <begin position="12"/>
        <end position="101"/>
    </location>
</feature>
<reference evidence="3" key="1">
    <citation type="submission" date="2023-07" db="EMBL/GenBank/DDBJ databases">
        <authorList>
            <person name="Stuckert A."/>
        </authorList>
    </citation>
    <scope>NUCLEOTIDE SEQUENCE</scope>
</reference>
<keyword evidence="4" id="KW-1185">Reference proteome</keyword>
<dbReference type="InterPro" id="IPR011993">
    <property type="entry name" value="PH-like_dom_sf"/>
</dbReference>
<evidence type="ECO:0000259" key="2">
    <source>
        <dbReference type="PROSITE" id="PS50003"/>
    </source>
</evidence>
<feature type="region of interest" description="Disordered" evidence="1">
    <location>
        <begin position="94"/>
        <end position="183"/>
    </location>
</feature>
<dbReference type="Proteomes" id="UP001176940">
    <property type="component" value="Unassembled WGS sequence"/>
</dbReference>
<accession>A0ABN9KU94</accession>
<dbReference type="EMBL" id="CAUEEQ010003072">
    <property type="protein sequence ID" value="CAJ0924267.1"/>
    <property type="molecule type" value="Genomic_DNA"/>
</dbReference>
<dbReference type="Pfam" id="PF00169">
    <property type="entry name" value="PH"/>
    <property type="match status" value="1"/>
</dbReference>
<name>A0ABN9KU94_9NEOB</name>
<comment type="caution">
    <text evidence="3">The sequence shown here is derived from an EMBL/GenBank/DDBJ whole genome shotgun (WGS) entry which is preliminary data.</text>
</comment>
<organism evidence="3 4">
    <name type="scientific">Ranitomeya imitator</name>
    <name type="common">mimic poison frog</name>
    <dbReference type="NCBI Taxonomy" id="111125"/>
    <lineage>
        <taxon>Eukaryota</taxon>
        <taxon>Metazoa</taxon>
        <taxon>Chordata</taxon>
        <taxon>Craniata</taxon>
        <taxon>Vertebrata</taxon>
        <taxon>Euteleostomi</taxon>
        <taxon>Amphibia</taxon>
        <taxon>Batrachia</taxon>
        <taxon>Anura</taxon>
        <taxon>Neobatrachia</taxon>
        <taxon>Hyloidea</taxon>
        <taxon>Dendrobatidae</taxon>
        <taxon>Dendrobatinae</taxon>
        <taxon>Ranitomeya</taxon>
    </lineage>
</organism>
<feature type="compositionally biased region" description="Low complexity" evidence="1">
    <location>
        <begin position="126"/>
        <end position="141"/>
    </location>
</feature>